<dbReference type="OrthoDB" id="5090100at2"/>
<dbReference type="InterPro" id="IPR030392">
    <property type="entry name" value="S74_ICA"/>
</dbReference>
<dbReference type="InterPro" id="IPR010572">
    <property type="entry name" value="Tail_dom"/>
</dbReference>
<reference evidence="3 4" key="1">
    <citation type="submission" date="2015-09" db="EMBL/GenBank/DDBJ databases">
        <authorList>
            <consortium name="Pathogen Informatics"/>
        </authorList>
    </citation>
    <scope>NUCLEOTIDE SEQUENCE [LARGE SCALE GENOMIC DNA]</scope>
    <source>
        <strain evidence="3 4">2789STDY5834855</strain>
    </source>
</reference>
<sequence>MFDTTNETITDCINLALAGTGWIVGTCDVTRRRTVRKTNSSSWDIIQEARKVYRCELEFDTLNKKVNIYEKRGIDKGVYFLDSLNLKDLSVQSDSYDFYTRIIAKGKDNLKVTLENFQYSNKIKTYIWKDERYTNIESLTEDAEAKLDELSKPYRAYSATIIDLANISKEDYKDILSYNLGDVITLVSKENEIKEKQRIVKMVEYPDEPDRNTCEIANTTLSFEDVQKEFQDTSDTVNNITTDNGTVDGSKINGISTEQIYDFEASVGKITDLTIVNARIDELYANKANISELNVVIANVAELNATKANITDLNTINANIQNLIAADATINNALIGKADITELNAVKGTINSLDSKIANIETLVNGNLSSENIQAGGITSDKLTIANGFITNAMIANLDVSKINAGDISTTKFRIVSDSGKMLISDNTIQIRDNNRVRVQIGKDASNDYNMYVWDSAGKLMFDATGLKADGIKNKIIRDDMISDNANIDGSKINISSLITEINKDTNTTVIKSTKVQIDSLKQTLDVAFTSLKSQADSTKSLTESHSTTINVMQGQIATAINNTQIVKDGQTVLLKDDYNRTVTLVNSINSTIGTHTTKIDELSGNITSVDTKVNSVQRDLEGTKSTVSSHSTSITDLSSKVSTQGTSISQLQNQIKLKVESTEVNTIVNGAISKTAKSLDVMYYLSTSATSLAGGSWSTTAPTWTNGKYMWSKTVTTFVDGSKKESSPTCIAGATGANGSAGKGIKSIVEQYYLSTSNTTQTGGSWVTSPPAWANGKYMWTRSIITYTDNSTTTTNPVCVSGSKGDTGAKGDKGATGAKGDTGVGISSVDVEYYLSTSATSLAGGSWSTTAPAWVNGKYMWSRTKTVTTTGSTTYSNPVCITGAKGATGDKGATGATGATGKGISKINNYYLASASSSGVTTSTSGWTTTIQNISTSKKYLWNYEKITYTDNSTSNTEPVIIGVYGDKGATGANGAAGKGIVSITEYYLVSSNATGITTSTSGWSTTIPSMNTTNKYLWNYEVIKYTDNSTTTGTPKVIGVHGATGAAGATGATGQGIASITEEYYLSTSKTSQTGGSWVTTAPTWSTGKYMWTRSKIVYKNPTSTAYTTPICDSSWEAVNEVQIGGRNLIIRNNEQVDKMVDGNGSIGNFTGSSLMNDFITVTPNEELMFSQEIIGSGDNYFRYCFYANDKKTVIRRTPNNSSKFKETVPSSAYWLRVSYDTNNKVKIERGNKATDWSPAPEDVDSSIANVQTQITTTSNKVATIETNLNSITQRVSSTESTTSSLTTKVNTAQSTADSKAKVFTSTPTVPYKVGDLWTGGPSGDVMRCKTARASGSYTASDWEKASKYTDDTKANAAQSTANTANATANANKTEITTTKNKVATIETNVNSITSKVSSVEKNITTINGNVTNLQSRMNTAEQKITPTAITTTISSTISGGTGSISTTQFVMDKNGLTINNGALIIKNKAGQTVLNSDSNGNISIYAVGSKFKFTATGNRTIDMWADTGDVFTIKVPFYNLNSGFRLCTDTNVDLITAYAKNGDVHRLKLHGFQTDNIKATYMVASKQLYRYDDSGIYWKPIYTRNENAGIKMIDKLGIVNKSSGGLYMQVDMDGGGAYGIDIWSSDINLKKNIRELNSKIKPLSLQEDTITGLELIKKIKHYEFDYDETKGFEGHIDCGYISQQLQEINSSFVTEVEQEDGTILLQPLASALLPHITKAMQQQQEKIEELENIILELKSRIGA</sequence>
<dbReference type="NCBIfam" id="TIGR01665">
    <property type="entry name" value="put_anti_recept"/>
    <property type="match status" value="1"/>
</dbReference>
<dbReference type="EMBL" id="CYZV01000037">
    <property type="protein sequence ID" value="CUO65260.1"/>
    <property type="molecule type" value="Genomic_DNA"/>
</dbReference>
<evidence type="ECO:0000313" key="4">
    <source>
        <dbReference type="Proteomes" id="UP000095558"/>
    </source>
</evidence>
<dbReference type="Pfam" id="PF06605">
    <property type="entry name" value="Prophage_tail"/>
    <property type="match status" value="1"/>
</dbReference>
<protein>
    <submittedName>
        <fullName evidence="3">Phage minor structural protein</fullName>
    </submittedName>
</protein>
<name>A0A174GWT8_9CLOT</name>
<dbReference type="Proteomes" id="UP000095558">
    <property type="component" value="Unassembled WGS sequence"/>
</dbReference>
<proteinExistence type="predicted"/>
<organism evidence="3 4">
    <name type="scientific">Clostridium disporicum</name>
    <dbReference type="NCBI Taxonomy" id="84024"/>
    <lineage>
        <taxon>Bacteria</taxon>
        <taxon>Bacillati</taxon>
        <taxon>Bacillota</taxon>
        <taxon>Clostridia</taxon>
        <taxon>Eubacteriales</taxon>
        <taxon>Clostridiaceae</taxon>
        <taxon>Clostridium</taxon>
    </lineage>
</organism>
<dbReference type="InterPro" id="IPR007119">
    <property type="entry name" value="Phage_tail_spike_N"/>
</dbReference>
<gene>
    <name evidence="3" type="ORF">ERS852470_02961</name>
</gene>
<dbReference type="Gene3D" id="1.20.5.340">
    <property type="match status" value="2"/>
</dbReference>
<evidence type="ECO:0000259" key="2">
    <source>
        <dbReference type="PROSITE" id="PS51688"/>
    </source>
</evidence>
<evidence type="ECO:0000313" key="3">
    <source>
        <dbReference type="EMBL" id="CUO65260.1"/>
    </source>
</evidence>
<keyword evidence="1" id="KW-0175">Coiled coil</keyword>
<dbReference type="PANTHER" id="PTHR24637">
    <property type="entry name" value="COLLAGEN"/>
    <property type="match status" value="1"/>
</dbReference>
<feature type="domain" description="Peptidase S74" evidence="2">
    <location>
        <begin position="1628"/>
        <end position="1737"/>
    </location>
</feature>
<dbReference type="Pfam" id="PF13884">
    <property type="entry name" value="Peptidase_S74"/>
    <property type="match status" value="1"/>
</dbReference>
<evidence type="ECO:0000256" key="1">
    <source>
        <dbReference type="SAM" id="Coils"/>
    </source>
</evidence>
<accession>A0A174GWT8</accession>
<dbReference type="PROSITE" id="PS51688">
    <property type="entry name" value="ICA"/>
    <property type="match status" value="1"/>
</dbReference>
<feature type="coiled-coil region" evidence="1">
    <location>
        <begin position="1716"/>
        <end position="1743"/>
    </location>
</feature>